<protein>
    <submittedName>
        <fullName evidence="3">LysM peptidoglycan-binding domain-containing protein</fullName>
    </submittedName>
</protein>
<evidence type="ECO:0000259" key="2">
    <source>
        <dbReference type="PROSITE" id="PS51782"/>
    </source>
</evidence>
<evidence type="ECO:0000313" key="4">
    <source>
        <dbReference type="Proteomes" id="UP000267798"/>
    </source>
</evidence>
<organism evidence="3 4">
    <name type="scientific">Paenibacillus pinisoli</name>
    <dbReference type="NCBI Taxonomy" id="1276110"/>
    <lineage>
        <taxon>Bacteria</taxon>
        <taxon>Bacillati</taxon>
        <taxon>Bacillota</taxon>
        <taxon>Bacilli</taxon>
        <taxon>Bacillales</taxon>
        <taxon>Paenibacillaceae</taxon>
        <taxon>Paenibacillus</taxon>
    </lineage>
</organism>
<gene>
    <name evidence="3" type="ORF">D3P09_11820</name>
</gene>
<dbReference type="Pfam" id="PF01476">
    <property type="entry name" value="LysM"/>
    <property type="match status" value="1"/>
</dbReference>
<dbReference type="Gene3D" id="3.10.350.10">
    <property type="entry name" value="LysM domain"/>
    <property type="match status" value="1"/>
</dbReference>
<comment type="caution">
    <text evidence="3">The sequence shown here is derived from an EMBL/GenBank/DDBJ whole genome shotgun (WGS) entry which is preliminary data.</text>
</comment>
<feature type="region of interest" description="Disordered" evidence="1">
    <location>
        <begin position="78"/>
        <end position="97"/>
    </location>
</feature>
<dbReference type="Proteomes" id="UP000267798">
    <property type="component" value="Unassembled WGS sequence"/>
</dbReference>
<feature type="compositionally biased region" description="Basic and acidic residues" evidence="1">
    <location>
        <begin position="85"/>
        <end position="97"/>
    </location>
</feature>
<dbReference type="InterPro" id="IPR018392">
    <property type="entry name" value="LysM"/>
</dbReference>
<dbReference type="OrthoDB" id="9800780at2"/>
<proteinExistence type="predicted"/>
<dbReference type="AlphaFoldDB" id="A0A3A6PJY2"/>
<dbReference type="EMBL" id="QXQB01000002">
    <property type="protein sequence ID" value="RJX40056.1"/>
    <property type="molecule type" value="Genomic_DNA"/>
</dbReference>
<dbReference type="SMART" id="SM00257">
    <property type="entry name" value="LysM"/>
    <property type="match status" value="1"/>
</dbReference>
<dbReference type="SUPFAM" id="SSF54106">
    <property type="entry name" value="LysM domain"/>
    <property type="match status" value="1"/>
</dbReference>
<evidence type="ECO:0000256" key="1">
    <source>
        <dbReference type="SAM" id="MobiDB-lite"/>
    </source>
</evidence>
<dbReference type="InterPro" id="IPR052196">
    <property type="entry name" value="Bact_Kbp"/>
</dbReference>
<dbReference type="CDD" id="cd00118">
    <property type="entry name" value="LysM"/>
    <property type="match status" value="1"/>
</dbReference>
<dbReference type="RefSeq" id="WP_120110006.1">
    <property type="nucleotide sequence ID" value="NZ_QXQB01000002.1"/>
</dbReference>
<dbReference type="PANTHER" id="PTHR34700">
    <property type="entry name" value="POTASSIUM BINDING PROTEIN KBP"/>
    <property type="match status" value="1"/>
</dbReference>
<dbReference type="InterPro" id="IPR036779">
    <property type="entry name" value="LysM_dom_sf"/>
</dbReference>
<feature type="domain" description="LysM" evidence="2">
    <location>
        <begin position="201"/>
        <end position="250"/>
    </location>
</feature>
<reference evidence="3 4" key="1">
    <citation type="submission" date="2018-09" db="EMBL/GenBank/DDBJ databases">
        <title>Paenibacillus aracenensis nov. sp. isolated from a cave in southern Spain.</title>
        <authorList>
            <person name="Jurado V."/>
            <person name="Gutierrez-Patricio S."/>
            <person name="Gonzalez-Pimentel J.L."/>
            <person name="Miller A.Z."/>
            <person name="Laiz L."/>
            <person name="Saiz-Jimenez C."/>
        </authorList>
    </citation>
    <scope>NUCLEOTIDE SEQUENCE [LARGE SCALE GENOMIC DNA]</scope>
    <source>
        <strain evidence="3 4">JCM 19203</strain>
    </source>
</reference>
<dbReference type="PROSITE" id="PS51782">
    <property type="entry name" value="LYSM"/>
    <property type="match status" value="1"/>
</dbReference>
<evidence type="ECO:0000313" key="3">
    <source>
        <dbReference type="EMBL" id="RJX40056.1"/>
    </source>
</evidence>
<keyword evidence="4" id="KW-1185">Reference proteome</keyword>
<accession>A0A3A6PJY2</accession>
<dbReference type="PANTHER" id="PTHR34700:SF4">
    <property type="entry name" value="PHAGE-LIKE ELEMENT PBSX PROTEIN XKDP"/>
    <property type="match status" value="1"/>
</dbReference>
<sequence length="251" mass="28046">MEIYGVELSFNNKAKGEVFQLPVNPSSMEVSESGQSKGYNVASLGEINVIKDRKLTEYSMSGIFPAQHYPFIAESLTSPNNKAKKTPDEKEQKEQKKPEKVILLKPDVYIKKIESWMVTKRPIRFIFSSSTYDINTPASIESFEWKEVAGGGGDIEYSIKLRKYIFYAARKIVQKTANGTTTASTQAASSAPRPNEKQQAKTYTLVSGDTLWKVAQTQLGNGARWKEIQNLNGIKDADLKRLSIGKVLKLP</sequence>
<name>A0A3A6PJY2_9BACL</name>